<sequence length="42" mass="4460">MPDDTLEFFDIGAASTTAASFSDNGGYQFALGGETIRGCRRL</sequence>
<evidence type="ECO:0000313" key="2">
    <source>
        <dbReference type="Proteomes" id="UP000186559"/>
    </source>
</evidence>
<keyword evidence="2" id="KW-1185">Reference proteome</keyword>
<dbReference type="STRING" id="1229727.Ga0080559_TMP3480"/>
<dbReference type="Proteomes" id="UP000186559">
    <property type="component" value="Chromosome"/>
</dbReference>
<name>A0A1U7D883_9RHOB</name>
<organism evidence="1 2">
    <name type="scientific">Salipiger profundus</name>
    <dbReference type="NCBI Taxonomy" id="1229727"/>
    <lineage>
        <taxon>Bacteria</taxon>
        <taxon>Pseudomonadati</taxon>
        <taxon>Pseudomonadota</taxon>
        <taxon>Alphaproteobacteria</taxon>
        <taxon>Rhodobacterales</taxon>
        <taxon>Roseobacteraceae</taxon>
        <taxon>Salipiger</taxon>
    </lineage>
</organism>
<dbReference type="KEGG" id="tpro:Ga0080559_TMP3480"/>
<evidence type="ECO:0000313" key="1">
    <source>
        <dbReference type="EMBL" id="APX24276.1"/>
    </source>
</evidence>
<dbReference type="EMBL" id="CP014796">
    <property type="protein sequence ID" value="APX24276.1"/>
    <property type="molecule type" value="Genomic_DNA"/>
</dbReference>
<protein>
    <submittedName>
        <fullName evidence="1">Uncharacterized protein</fullName>
    </submittedName>
</protein>
<accession>A0A1U7D883</accession>
<gene>
    <name evidence="1" type="ORF">Ga0080559_TMP3480</name>
</gene>
<reference evidence="1 2" key="1">
    <citation type="submission" date="2016-03" db="EMBL/GenBank/DDBJ databases">
        <title>Deep-sea bacteria in the southern Pacific.</title>
        <authorList>
            <person name="Tang K."/>
        </authorList>
    </citation>
    <scope>NUCLEOTIDE SEQUENCE [LARGE SCALE GENOMIC DNA]</scope>
    <source>
        <strain evidence="1 2">JLT2016</strain>
    </source>
</reference>
<dbReference type="AlphaFoldDB" id="A0A1U7D883"/>
<proteinExistence type="predicted"/>
<dbReference type="RefSeq" id="WP_256359813.1">
    <property type="nucleotide sequence ID" value="NZ_BMEW01000001.1"/>
</dbReference>